<name>A0AB40BTY3_DIOCR</name>
<proteinExistence type="predicted"/>
<dbReference type="Proteomes" id="UP001515500">
    <property type="component" value="Chromosome 8"/>
</dbReference>
<sequence length="115" mass="13365">MAIIEDVLVKVDRFIFLVDFVILDLDDKVEVPLTLGHLFLATSQAIDVKYGVMELRVGDEEVVFKLRDAMWHYMDVDDMCYALDIIDDCVSDFVLNTWVKDDLSDLLDYEDHLMN</sequence>
<protein>
    <submittedName>
        <fullName evidence="2">Uncharacterized protein LOC120267321</fullName>
    </submittedName>
</protein>
<reference evidence="2" key="1">
    <citation type="submission" date="2025-08" db="UniProtKB">
        <authorList>
            <consortium name="RefSeq"/>
        </authorList>
    </citation>
    <scope>IDENTIFICATION</scope>
</reference>
<accession>A0AB40BTY3</accession>
<dbReference type="AlphaFoldDB" id="A0AB40BTY3"/>
<dbReference type="PANTHER" id="PTHR33067:SF35">
    <property type="entry name" value="ASPARTIC PEPTIDASE DDI1-TYPE DOMAIN-CONTAINING PROTEIN"/>
    <property type="match status" value="1"/>
</dbReference>
<evidence type="ECO:0000313" key="1">
    <source>
        <dbReference type="Proteomes" id="UP001515500"/>
    </source>
</evidence>
<organism evidence="1 2">
    <name type="scientific">Dioscorea cayennensis subsp. rotundata</name>
    <name type="common">White Guinea yam</name>
    <name type="synonym">Dioscorea rotundata</name>
    <dbReference type="NCBI Taxonomy" id="55577"/>
    <lineage>
        <taxon>Eukaryota</taxon>
        <taxon>Viridiplantae</taxon>
        <taxon>Streptophyta</taxon>
        <taxon>Embryophyta</taxon>
        <taxon>Tracheophyta</taxon>
        <taxon>Spermatophyta</taxon>
        <taxon>Magnoliopsida</taxon>
        <taxon>Liliopsida</taxon>
        <taxon>Dioscoreales</taxon>
        <taxon>Dioscoreaceae</taxon>
        <taxon>Dioscorea</taxon>
    </lineage>
</organism>
<dbReference type="PANTHER" id="PTHR33067">
    <property type="entry name" value="RNA-DIRECTED DNA POLYMERASE-RELATED"/>
    <property type="match status" value="1"/>
</dbReference>
<evidence type="ECO:0000313" key="2">
    <source>
        <dbReference type="RefSeq" id="XP_039130912.1"/>
    </source>
</evidence>
<gene>
    <name evidence="2" type="primary">LOC120267321</name>
</gene>
<dbReference type="GeneID" id="120267321"/>
<keyword evidence="1" id="KW-1185">Reference proteome</keyword>
<dbReference type="RefSeq" id="XP_039130912.1">
    <property type="nucleotide sequence ID" value="XM_039274978.1"/>
</dbReference>